<feature type="compositionally biased region" description="Basic and acidic residues" evidence="2">
    <location>
        <begin position="107"/>
        <end position="123"/>
    </location>
</feature>
<gene>
    <name evidence="3" type="primary">tle3a_1</name>
    <name evidence="3" type="ORF">CEXT_284411</name>
</gene>
<feature type="compositionally biased region" description="Low complexity" evidence="2">
    <location>
        <begin position="178"/>
        <end position="199"/>
    </location>
</feature>
<dbReference type="PANTHER" id="PTHR10814">
    <property type="entry name" value="TRANSDUCIN-LIKE ENHANCER PROTEIN"/>
    <property type="match status" value="1"/>
</dbReference>
<organism evidence="3 4">
    <name type="scientific">Caerostris extrusa</name>
    <name type="common">Bark spider</name>
    <name type="synonym">Caerostris bankana</name>
    <dbReference type="NCBI Taxonomy" id="172846"/>
    <lineage>
        <taxon>Eukaryota</taxon>
        <taxon>Metazoa</taxon>
        <taxon>Ecdysozoa</taxon>
        <taxon>Arthropoda</taxon>
        <taxon>Chelicerata</taxon>
        <taxon>Arachnida</taxon>
        <taxon>Araneae</taxon>
        <taxon>Araneomorphae</taxon>
        <taxon>Entelegynae</taxon>
        <taxon>Araneoidea</taxon>
        <taxon>Araneidae</taxon>
        <taxon>Caerostris</taxon>
    </lineage>
</organism>
<name>A0AAV4U0R0_CAEEX</name>
<dbReference type="GO" id="GO:0090090">
    <property type="term" value="P:negative regulation of canonical Wnt signaling pathway"/>
    <property type="evidence" value="ECO:0007669"/>
    <property type="project" value="TreeGrafter"/>
</dbReference>
<sequence>MLIPVLSRSTNGSSRTRSMLSLCTSGGSVCVSLLRNSISPHDRDKPRSRSPDLEIEKKRRKEDKHDHSEKGSTWNELAAPLLSPTRQRGGQKRSGPRTPFSPNGEMSPRENGTERGLKRERPPSRSGSSSSRSTPSSAKSKDHVLKIISCMVLLADCFLVVQSECGKHMVNVMITSTPVSKPVTPTSSGSTTPSSSSIKPHPKACSGPPYPYALHGGAALAGWFDHPSMRTPGFGSIPGGKPAYLFHVNADGQMQPVPFSRRSHRSWIPRHEADQHAKSRRSGLRCHYIESYKIRLHRGKVSVIRYI</sequence>
<feature type="compositionally biased region" description="Basic and acidic residues" evidence="2">
    <location>
        <begin position="40"/>
        <end position="70"/>
    </location>
</feature>
<accession>A0AAV4U0R0</accession>
<protein>
    <submittedName>
        <fullName evidence="3">Transducin-like enhancer protein 3-A</fullName>
    </submittedName>
</protein>
<proteinExistence type="inferred from homology"/>
<dbReference type="GO" id="GO:0003714">
    <property type="term" value="F:transcription corepressor activity"/>
    <property type="evidence" value="ECO:0007669"/>
    <property type="project" value="TreeGrafter"/>
</dbReference>
<evidence type="ECO:0000313" key="4">
    <source>
        <dbReference type="Proteomes" id="UP001054945"/>
    </source>
</evidence>
<keyword evidence="4" id="KW-1185">Reference proteome</keyword>
<dbReference type="GO" id="GO:0005634">
    <property type="term" value="C:nucleus"/>
    <property type="evidence" value="ECO:0007669"/>
    <property type="project" value="InterPro"/>
</dbReference>
<comment type="similarity">
    <text evidence="1">Belongs to the WD repeat Groucho/TLE family.</text>
</comment>
<dbReference type="GO" id="GO:0005667">
    <property type="term" value="C:transcription regulator complex"/>
    <property type="evidence" value="ECO:0007669"/>
    <property type="project" value="TreeGrafter"/>
</dbReference>
<evidence type="ECO:0000256" key="1">
    <source>
        <dbReference type="ARBA" id="ARBA00005969"/>
    </source>
</evidence>
<dbReference type="InterPro" id="IPR009146">
    <property type="entry name" value="Groucho_enhance"/>
</dbReference>
<dbReference type="EMBL" id="BPLR01012096">
    <property type="protein sequence ID" value="GIY51364.1"/>
    <property type="molecule type" value="Genomic_DNA"/>
</dbReference>
<feature type="region of interest" description="Disordered" evidence="2">
    <location>
        <begin position="178"/>
        <end position="202"/>
    </location>
</feature>
<dbReference type="AlphaFoldDB" id="A0AAV4U0R0"/>
<evidence type="ECO:0000256" key="2">
    <source>
        <dbReference type="SAM" id="MobiDB-lite"/>
    </source>
</evidence>
<dbReference type="Proteomes" id="UP001054945">
    <property type="component" value="Unassembled WGS sequence"/>
</dbReference>
<feature type="compositionally biased region" description="Low complexity" evidence="2">
    <location>
        <begin position="124"/>
        <end position="137"/>
    </location>
</feature>
<feature type="region of interest" description="Disordered" evidence="2">
    <location>
        <begin position="37"/>
        <end position="141"/>
    </location>
</feature>
<reference evidence="3 4" key="1">
    <citation type="submission" date="2021-06" db="EMBL/GenBank/DDBJ databases">
        <title>Caerostris extrusa draft genome.</title>
        <authorList>
            <person name="Kono N."/>
            <person name="Arakawa K."/>
        </authorList>
    </citation>
    <scope>NUCLEOTIDE SEQUENCE [LARGE SCALE GENOMIC DNA]</scope>
</reference>
<evidence type="ECO:0000313" key="3">
    <source>
        <dbReference type="EMBL" id="GIY51364.1"/>
    </source>
</evidence>
<dbReference type="PANTHER" id="PTHR10814:SF21">
    <property type="entry name" value="PROTEIN GROUCHO"/>
    <property type="match status" value="1"/>
</dbReference>
<comment type="caution">
    <text evidence="3">The sequence shown here is derived from an EMBL/GenBank/DDBJ whole genome shotgun (WGS) entry which is preliminary data.</text>
</comment>